<evidence type="ECO:0000259" key="1">
    <source>
        <dbReference type="Pfam" id="PF13490"/>
    </source>
</evidence>
<dbReference type="NCBIfam" id="TIGR03988">
    <property type="entry name" value="antisig_RsrA"/>
    <property type="match status" value="1"/>
</dbReference>
<feature type="domain" description="Putative zinc-finger" evidence="1">
    <location>
        <begin position="8"/>
        <end position="41"/>
    </location>
</feature>
<name>A0A6J7DK55_9ZZZZ</name>
<accession>A0A6J7DK55</accession>
<reference evidence="2" key="1">
    <citation type="submission" date="2020-05" db="EMBL/GenBank/DDBJ databases">
        <authorList>
            <person name="Chiriac C."/>
            <person name="Salcher M."/>
            <person name="Ghai R."/>
            <person name="Kavagutti S V."/>
        </authorList>
    </citation>
    <scope>NUCLEOTIDE SEQUENCE</scope>
</reference>
<dbReference type="InterPro" id="IPR027383">
    <property type="entry name" value="Znf_put"/>
</dbReference>
<dbReference type="Pfam" id="PF13490">
    <property type="entry name" value="zf-HC2"/>
    <property type="match status" value="1"/>
</dbReference>
<dbReference type="AlphaFoldDB" id="A0A6J7DK55"/>
<protein>
    <submittedName>
        <fullName evidence="2">Unannotated protein</fullName>
    </submittedName>
</protein>
<sequence length="84" mass="9106">MTKIVFDCTQVSFFLHQFIDGEADEATCAAMRLHLQGCQECEQSLGAGQSVKALVARACGCEEAPANLREKVTITLASVEIEQD</sequence>
<proteinExistence type="predicted"/>
<evidence type="ECO:0000313" key="2">
    <source>
        <dbReference type="EMBL" id="CAB4869275.1"/>
    </source>
</evidence>
<organism evidence="2">
    <name type="scientific">freshwater metagenome</name>
    <dbReference type="NCBI Taxonomy" id="449393"/>
    <lineage>
        <taxon>unclassified sequences</taxon>
        <taxon>metagenomes</taxon>
        <taxon>ecological metagenomes</taxon>
    </lineage>
</organism>
<dbReference type="EMBL" id="CAFBLM010000025">
    <property type="protein sequence ID" value="CAB4869275.1"/>
    <property type="molecule type" value="Genomic_DNA"/>
</dbReference>
<gene>
    <name evidence="2" type="ORF">UFOPK3401_00706</name>
</gene>
<dbReference type="InterPro" id="IPR024020">
    <property type="entry name" value="Anit_sigma_mycothiol_RsrA"/>
</dbReference>
<dbReference type="InterPro" id="IPR041916">
    <property type="entry name" value="Anti_sigma_zinc_sf"/>
</dbReference>
<dbReference type="Gene3D" id="1.10.10.1320">
    <property type="entry name" value="Anti-sigma factor, zinc-finger domain"/>
    <property type="match status" value="1"/>
</dbReference>